<feature type="non-terminal residue" evidence="7">
    <location>
        <position position="1"/>
    </location>
</feature>
<dbReference type="PANTHER" id="PTHR45709">
    <property type="entry name" value="LARGE SUBUNIT GTPASE 1 HOMOLOG-RELATED"/>
    <property type="match status" value="1"/>
</dbReference>
<evidence type="ECO:0000256" key="2">
    <source>
        <dbReference type="ARBA" id="ARBA00023134"/>
    </source>
</evidence>
<evidence type="ECO:0000256" key="4">
    <source>
        <dbReference type="ARBA" id="ARBA00039902"/>
    </source>
</evidence>
<evidence type="ECO:0000313" key="7">
    <source>
        <dbReference type="EMBL" id="KAA6353443.1"/>
    </source>
</evidence>
<dbReference type="OrthoDB" id="391988at2759"/>
<name>A0A5J4T6M7_9EUKA</name>
<dbReference type="AlphaFoldDB" id="A0A5J4T6M7"/>
<comment type="caution">
    <text evidence="7">The sequence shown here is derived from an EMBL/GenBank/DDBJ whole genome shotgun (WGS) entry which is preliminary data.</text>
</comment>
<dbReference type="InterPro" id="IPR043358">
    <property type="entry name" value="GNL1-like"/>
</dbReference>
<feature type="compositionally biased region" description="Basic and acidic residues" evidence="5">
    <location>
        <begin position="262"/>
        <end position="272"/>
    </location>
</feature>
<dbReference type="PANTHER" id="PTHR45709:SF3">
    <property type="entry name" value="GUANINE NUCLEOTIDE-BINDING PROTEIN-LIKE 1"/>
    <property type="match status" value="1"/>
</dbReference>
<proteinExistence type="predicted"/>
<protein>
    <recommendedName>
        <fullName evidence="4">Guanine nucleotide-binding protein-like 1</fullName>
    </recommendedName>
</protein>
<feature type="compositionally biased region" description="Basic residues" evidence="5">
    <location>
        <begin position="286"/>
        <end position="297"/>
    </location>
</feature>
<dbReference type="Gene3D" id="3.40.50.300">
    <property type="entry name" value="P-loop containing nucleotide triphosphate hydrolases"/>
    <property type="match status" value="1"/>
</dbReference>
<reference evidence="7 8" key="1">
    <citation type="submission" date="2019-03" db="EMBL/GenBank/DDBJ databases">
        <title>Single cell metagenomics reveals metabolic interactions within the superorganism composed of flagellate Streblomastix strix and complex community of Bacteroidetes bacteria on its surface.</title>
        <authorList>
            <person name="Treitli S.C."/>
            <person name="Kolisko M."/>
            <person name="Husnik F."/>
            <person name="Keeling P."/>
            <person name="Hampl V."/>
        </authorList>
    </citation>
    <scope>NUCLEOTIDE SEQUENCE [LARGE SCALE GENOMIC DNA]</scope>
    <source>
        <strain evidence="7">ST1C</strain>
    </source>
</reference>
<dbReference type="GO" id="GO:0005525">
    <property type="term" value="F:GTP binding"/>
    <property type="evidence" value="ECO:0007669"/>
    <property type="project" value="UniProtKB-KW"/>
</dbReference>
<dbReference type="EMBL" id="SNRW01038106">
    <property type="protein sequence ID" value="KAA6353443.1"/>
    <property type="molecule type" value="Genomic_DNA"/>
</dbReference>
<evidence type="ECO:0000259" key="6">
    <source>
        <dbReference type="Pfam" id="PF01926"/>
    </source>
</evidence>
<feature type="domain" description="G" evidence="6">
    <location>
        <begin position="2"/>
        <end position="105"/>
    </location>
</feature>
<dbReference type="InterPro" id="IPR006073">
    <property type="entry name" value="GTP-bd"/>
</dbReference>
<sequence length="337" mass="37919">QPNVGKSSLMNEIVTKIVSSVSKQPGHTKHFQTYFVHVNENDSSQVKKDIEQERRIQKGKSKKDQQDDDYEEDENKDEQIGTKVRIVDSPGLVFPIQCNSQEENIQLRALQVLAGTYPLSQLREPYSILRLAVDIGLIQIGDILKAYHIIGQPSKDITMKETTSVEKSEKKGTIKEYIVSAYTTGSSPSVISSDEEKLQQIWSPSELFEQMAIVKGYITTAGRPDRHRAAILFLGELTGGEGRGKERDIQQGGQSEIVYKREKKRIDKRSPDHPIGPVGMGIFDRKRQKKERKRRKKAAESGAKLSDNEDECEDDEVADDEKETGSKQSGEIVDKDS</sequence>
<feature type="non-terminal residue" evidence="7">
    <location>
        <position position="337"/>
    </location>
</feature>
<dbReference type="GO" id="GO:0003924">
    <property type="term" value="F:GTPase activity"/>
    <property type="evidence" value="ECO:0007669"/>
    <property type="project" value="InterPro"/>
</dbReference>
<feature type="region of interest" description="Disordered" evidence="5">
    <location>
        <begin position="42"/>
        <end position="82"/>
    </location>
</feature>
<evidence type="ECO:0000313" key="8">
    <source>
        <dbReference type="Proteomes" id="UP000324800"/>
    </source>
</evidence>
<feature type="compositionally biased region" description="Basic and acidic residues" evidence="5">
    <location>
        <begin position="45"/>
        <end position="56"/>
    </location>
</feature>
<feature type="region of interest" description="Disordered" evidence="5">
    <location>
        <begin position="262"/>
        <end position="337"/>
    </location>
</feature>
<dbReference type="InterPro" id="IPR027417">
    <property type="entry name" value="P-loop_NTPase"/>
</dbReference>
<dbReference type="SUPFAM" id="SSF52540">
    <property type="entry name" value="P-loop containing nucleoside triphosphate hydrolases"/>
    <property type="match status" value="1"/>
</dbReference>
<dbReference type="Pfam" id="PF01926">
    <property type="entry name" value="MMR_HSR1"/>
    <property type="match status" value="1"/>
</dbReference>
<keyword evidence="2" id="KW-0342">GTP-binding</keyword>
<evidence type="ECO:0000256" key="1">
    <source>
        <dbReference type="ARBA" id="ARBA00022741"/>
    </source>
</evidence>
<dbReference type="Proteomes" id="UP000324800">
    <property type="component" value="Unassembled WGS sequence"/>
</dbReference>
<evidence type="ECO:0000256" key="5">
    <source>
        <dbReference type="SAM" id="MobiDB-lite"/>
    </source>
</evidence>
<gene>
    <name evidence="7" type="ORF">EZS28_051030</name>
</gene>
<evidence type="ECO:0000256" key="3">
    <source>
        <dbReference type="ARBA" id="ARBA00037770"/>
    </source>
</evidence>
<keyword evidence="1" id="KW-0547">Nucleotide-binding</keyword>
<organism evidence="7 8">
    <name type="scientific">Streblomastix strix</name>
    <dbReference type="NCBI Taxonomy" id="222440"/>
    <lineage>
        <taxon>Eukaryota</taxon>
        <taxon>Metamonada</taxon>
        <taxon>Preaxostyla</taxon>
        <taxon>Oxymonadida</taxon>
        <taxon>Streblomastigidae</taxon>
        <taxon>Streblomastix</taxon>
    </lineage>
</organism>
<accession>A0A5J4T6M7</accession>
<comment type="function">
    <text evidence="3">Possible regulatory or functional link with the histocompatibility cluster.</text>
</comment>
<feature type="compositionally biased region" description="Acidic residues" evidence="5">
    <location>
        <begin position="66"/>
        <end position="76"/>
    </location>
</feature>
<feature type="compositionally biased region" description="Acidic residues" evidence="5">
    <location>
        <begin position="308"/>
        <end position="322"/>
    </location>
</feature>